<evidence type="ECO:0000259" key="1">
    <source>
        <dbReference type="Pfam" id="PF05050"/>
    </source>
</evidence>
<dbReference type="EMBL" id="BEYQ01000021">
    <property type="protein sequence ID" value="GBD55364.1"/>
    <property type="molecule type" value="Genomic_DNA"/>
</dbReference>
<accession>A0A2H6BYX1</accession>
<proteinExistence type="predicted"/>
<dbReference type="InterPro" id="IPR006342">
    <property type="entry name" value="FkbM_mtfrase"/>
</dbReference>
<name>A0A2H6BYX1_MICAE</name>
<sequence length="285" mass="32703">MEEPLENYQKSIYSQHGEDGIIEEICRRLGISNGHCVEFGAWDGIFLSNVYNLLKNKGWSGTLIEGDSKKFQQLKVNMKDLSQVSCLNKWIGFEENNSLETILKQQKVPPDFDVLSIDIDGVDFYVFESLSVYKPKIVIIEYNPTIPNEVEFVQAKTFSISQGSSAKSIVKLAENKGYKPVFCTSCNLIFVLNTYYDLVCDYDVSLDELRDDSPYKVFLFVGYDGTIFTSQPVKLLWHGGITVDSSKLQVIPMLFRSFPDNKNMVLRKLQKVFLDWFVKKETKNR</sequence>
<dbReference type="Proteomes" id="UP000236321">
    <property type="component" value="Unassembled WGS sequence"/>
</dbReference>
<evidence type="ECO:0000313" key="2">
    <source>
        <dbReference type="EMBL" id="GBD55364.1"/>
    </source>
</evidence>
<dbReference type="InterPro" id="IPR029063">
    <property type="entry name" value="SAM-dependent_MTases_sf"/>
</dbReference>
<comment type="caution">
    <text evidence="2">The sequence shown here is derived from an EMBL/GenBank/DDBJ whole genome shotgun (WGS) entry which is preliminary data.</text>
</comment>
<protein>
    <recommendedName>
        <fullName evidence="1">Methyltransferase FkbM domain-containing protein</fullName>
    </recommendedName>
</protein>
<feature type="domain" description="Methyltransferase FkbM" evidence="1">
    <location>
        <begin position="98"/>
        <end position="179"/>
    </location>
</feature>
<dbReference type="SUPFAM" id="SSF53335">
    <property type="entry name" value="S-adenosyl-L-methionine-dependent methyltransferases"/>
    <property type="match status" value="1"/>
</dbReference>
<organism evidence="2 3">
    <name type="scientific">Microcystis aeruginosa NIES-298</name>
    <dbReference type="NCBI Taxonomy" id="449468"/>
    <lineage>
        <taxon>Bacteria</taxon>
        <taxon>Bacillati</taxon>
        <taxon>Cyanobacteriota</taxon>
        <taxon>Cyanophyceae</taxon>
        <taxon>Oscillatoriophycideae</taxon>
        <taxon>Chroococcales</taxon>
        <taxon>Microcystaceae</taxon>
        <taxon>Microcystis</taxon>
    </lineage>
</organism>
<dbReference type="AlphaFoldDB" id="A0A2H6BYX1"/>
<reference evidence="3" key="1">
    <citation type="submission" date="2017-12" db="EMBL/GenBank/DDBJ databases">
        <title>Improved Draft Genome Sequence of Microcystis aeruginosa NIES-298, a Microcystin-Producing Cyanobacterium from Lake Kasumigaura, Japan.</title>
        <authorList>
            <person name="Yamaguchi H."/>
            <person name="Suzuki S."/>
            <person name="Kawachi M."/>
        </authorList>
    </citation>
    <scope>NUCLEOTIDE SEQUENCE [LARGE SCALE GENOMIC DNA]</scope>
    <source>
        <strain evidence="3">NIES-298</strain>
    </source>
</reference>
<dbReference type="Pfam" id="PF05050">
    <property type="entry name" value="Methyltransf_21"/>
    <property type="match status" value="1"/>
</dbReference>
<evidence type="ECO:0000313" key="3">
    <source>
        <dbReference type="Proteomes" id="UP000236321"/>
    </source>
</evidence>
<dbReference type="RefSeq" id="WP_103113455.1">
    <property type="nucleotide sequence ID" value="NZ_BEIU01000031.1"/>
</dbReference>
<gene>
    <name evidence="2" type="ORF">BGM30_44570</name>
</gene>